<keyword evidence="3" id="KW-1185">Reference proteome</keyword>
<dbReference type="eggNOG" id="ENOG5030QC9">
    <property type="taxonomic scope" value="Bacteria"/>
</dbReference>
<evidence type="ECO:0000313" key="3">
    <source>
        <dbReference type="Proteomes" id="UP000003835"/>
    </source>
</evidence>
<evidence type="ECO:0000256" key="1">
    <source>
        <dbReference type="SAM" id="MobiDB-lite"/>
    </source>
</evidence>
<proteinExistence type="predicted"/>
<dbReference type="HOGENOM" id="CLU_1793173_0_0_3"/>
<gene>
    <name evidence="2" type="ORF">MC7420_2417</name>
</gene>
<sequence length="144" mass="16021">MYPGDMCIVDPANSKKHKYRGRIGRLDGTQRKGIPRLCFTDKKGGYGYINPVDLSPLPANLPAITSIKSSSQKPHPTFPVDLPPKVPGDKDSLQRAICLLGNRTKSELKQKHQTELRELIGTYPNAQRAADWKKGLKQVVKQSD</sequence>
<dbReference type="AlphaFoldDB" id="B4W279"/>
<dbReference type="EMBL" id="DS989870">
    <property type="protein sequence ID" value="EDX71751.1"/>
    <property type="molecule type" value="Genomic_DNA"/>
</dbReference>
<dbReference type="Proteomes" id="UP000003835">
    <property type="component" value="Unassembled WGS sequence"/>
</dbReference>
<name>B4W279_9CYAN</name>
<reference evidence="2 3" key="1">
    <citation type="submission" date="2008-07" db="EMBL/GenBank/DDBJ databases">
        <authorList>
            <person name="Tandeau de Marsac N."/>
            <person name="Ferriera S."/>
            <person name="Johnson J."/>
            <person name="Kravitz S."/>
            <person name="Beeson K."/>
            <person name="Sutton G."/>
            <person name="Rogers Y.-H."/>
            <person name="Friedman R."/>
            <person name="Frazier M."/>
            <person name="Venter J.C."/>
        </authorList>
    </citation>
    <scope>NUCLEOTIDE SEQUENCE [LARGE SCALE GENOMIC DNA]</scope>
    <source>
        <strain evidence="2 3">PCC 7420</strain>
    </source>
</reference>
<feature type="region of interest" description="Disordered" evidence="1">
    <location>
        <begin position="67"/>
        <end position="88"/>
    </location>
</feature>
<protein>
    <submittedName>
        <fullName evidence="2">Uncharacterized protein</fullName>
    </submittedName>
</protein>
<organism evidence="2 3">
    <name type="scientific">Coleofasciculus chthonoplastes PCC 7420</name>
    <dbReference type="NCBI Taxonomy" id="118168"/>
    <lineage>
        <taxon>Bacteria</taxon>
        <taxon>Bacillati</taxon>
        <taxon>Cyanobacteriota</taxon>
        <taxon>Cyanophyceae</taxon>
        <taxon>Coleofasciculales</taxon>
        <taxon>Coleofasciculaceae</taxon>
        <taxon>Coleofasciculus</taxon>
    </lineage>
</organism>
<evidence type="ECO:0000313" key="2">
    <source>
        <dbReference type="EMBL" id="EDX71751.1"/>
    </source>
</evidence>
<accession>B4W279</accession>
<dbReference type="STRING" id="118168.MC7420_2417"/>